<dbReference type="RefSeq" id="XP_018325284.1">
    <property type="nucleotide sequence ID" value="XM_018469782.1"/>
</dbReference>
<dbReference type="GeneID" id="108737104"/>
<dbReference type="GO" id="GO:0006508">
    <property type="term" value="P:proteolysis"/>
    <property type="evidence" value="ECO:0007669"/>
    <property type="project" value="UniProtKB-KW"/>
</dbReference>
<keyword evidence="10" id="KW-1185">Reference proteome</keyword>
<dbReference type="GO" id="GO:0004222">
    <property type="term" value="F:metalloendopeptidase activity"/>
    <property type="evidence" value="ECO:0007669"/>
    <property type="project" value="InterPro"/>
</dbReference>
<evidence type="ECO:0000256" key="1">
    <source>
        <dbReference type="ARBA" id="ARBA00006040"/>
    </source>
</evidence>
<evidence type="ECO:0000256" key="2">
    <source>
        <dbReference type="ARBA" id="ARBA00022670"/>
    </source>
</evidence>
<dbReference type="InterPro" id="IPR034005">
    <property type="entry name" value="M3A_DCP"/>
</dbReference>
<feature type="domain" description="Peptidase M3A/M3B catalytic" evidence="9">
    <location>
        <begin position="262"/>
        <end position="717"/>
    </location>
</feature>
<gene>
    <name evidence="11" type="primary">LOC108737104</name>
</gene>
<keyword evidence="6 7" id="KW-0482">Metalloprotease</keyword>
<dbReference type="KEGG" id="apln:108737104"/>
<keyword evidence="8" id="KW-0175">Coiled coil</keyword>
<dbReference type="STRING" id="224129.A0A1W4WMZ0"/>
<comment type="cofactor">
    <cofactor evidence="7">
        <name>Zn(2+)</name>
        <dbReference type="ChEBI" id="CHEBI:29105"/>
    </cofactor>
    <text evidence="7">Binds 1 zinc ion.</text>
</comment>
<dbReference type="CDD" id="cd06456">
    <property type="entry name" value="M3A_DCP"/>
    <property type="match status" value="1"/>
</dbReference>
<dbReference type="FunCoup" id="A0A1W4WMZ0">
    <property type="interactions" value="509"/>
</dbReference>
<evidence type="ECO:0000256" key="5">
    <source>
        <dbReference type="ARBA" id="ARBA00022833"/>
    </source>
</evidence>
<keyword evidence="2 7" id="KW-0645">Protease</keyword>
<keyword evidence="3 7" id="KW-0479">Metal-binding</keyword>
<dbReference type="InterPro" id="IPR045090">
    <property type="entry name" value="Pept_M3A_M3B"/>
</dbReference>
<dbReference type="InterPro" id="IPR024077">
    <property type="entry name" value="Neurolysin/TOP_dom2"/>
</dbReference>
<dbReference type="PANTHER" id="PTHR11804">
    <property type="entry name" value="PROTEASE M3 THIMET OLIGOPEPTIDASE-RELATED"/>
    <property type="match status" value="1"/>
</dbReference>
<dbReference type="Gene3D" id="3.40.390.10">
    <property type="entry name" value="Collagenase (Catalytic Domain)"/>
    <property type="match status" value="1"/>
</dbReference>
<organism evidence="10 11">
    <name type="scientific">Agrilus planipennis</name>
    <name type="common">Emerald ash borer</name>
    <name type="synonym">Agrilus marcopoli</name>
    <dbReference type="NCBI Taxonomy" id="224129"/>
    <lineage>
        <taxon>Eukaryota</taxon>
        <taxon>Metazoa</taxon>
        <taxon>Ecdysozoa</taxon>
        <taxon>Arthropoda</taxon>
        <taxon>Hexapoda</taxon>
        <taxon>Insecta</taxon>
        <taxon>Pterygota</taxon>
        <taxon>Neoptera</taxon>
        <taxon>Endopterygota</taxon>
        <taxon>Coleoptera</taxon>
        <taxon>Polyphaga</taxon>
        <taxon>Elateriformia</taxon>
        <taxon>Buprestoidea</taxon>
        <taxon>Buprestidae</taxon>
        <taxon>Agrilinae</taxon>
        <taxon>Agrilus</taxon>
    </lineage>
</organism>
<dbReference type="InterPro" id="IPR024079">
    <property type="entry name" value="MetalloPept_cat_dom_sf"/>
</dbReference>
<proteinExistence type="inferred from homology"/>
<dbReference type="OrthoDB" id="534666at2759"/>
<dbReference type="FunFam" id="1.10.1370.40:FF:000008">
    <property type="entry name" value="Oligopeptidase, putative"/>
    <property type="match status" value="1"/>
</dbReference>
<dbReference type="GO" id="GO:0046872">
    <property type="term" value="F:metal ion binding"/>
    <property type="evidence" value="ECO:0007669"/>
    <property type="project" value="UniProtKB-UniRule"/>
</dbReference>
<evidence type="ECO:0000256" key="3">
    <source>
        <dbReference type="ARBA" id="ARBA00022723"/>
    </source>
</evidence>
<protein>
    <submittedName>
        <fullName evidence="11">Probable cytosolic oligopeptidase A</fullName>
    </submittedName>
</protein>
<dbReference type="InParanoid" id="A0A1W4WMZ0"/>
<keyword evidence="4 7" id="KW-0378">Hydrolase</keyword>
<dbReference type="SUPFAM" id="SSF55486">
    <property type="entry name" value="Metalloproteases ('zincins'), catalytic domain"/>
    <property type="match status" value="1"/>
</dbReference>
<evidence type="ECO:0000313" key="11">
    <source>
        <dbReference type="RefSeq" id="XP_018325284.1"/>
    </source>
</evidence>
<dbReference type="InterPro" id="IPR001567">
    <property type="entry name" value="Pept_M3A_M3B_dom"/>
</dbReference>
<reference evidence="11" key="1">
    <citation type="submission" date="2025-08" db="UniProtKB">
        <authorList>
            <consortium name="RefSeq"/>
        </authorList>
    </citation>
    <scope>IDENTIFICATION</scope>
    <source>
        <tissue evidence="11">Entire body</tissue>
    </source>
</reference>
<dbReference type="AlphaFoldDB" id="A0A1W4WMZ0"/>
<keyword evidence="5 7" id="KW-0862">Zinc</keyword>
<dbReference type="Proteomes" id="UP000192223">
    <property type="component" value="Unplaced"/>
</dbReference>
<accession>A0A1W4WMZ0</accession>
<dbReference type="Gene3D" id="1.10.1370.10">
    <property type="entry name" value="Neurolysin, domain 3"/>
    <property type="match status" value="1"/>
</dbReference>
<feature type="coiled-coil region" evidence="8">
    <location>
        <begin position="182"/>
        <end position="216"/>
    </location>
</feature>
<dbReference type="Gene3D" id="1.10.1370.40">
    <property type="match status" value="1"/>
</dbReference>
<dbReference type="Pfam" id="PF01432">
    <property type="entry name" value="Peptidase_M3"/>
    <property type="match status" value="1"/>
</dbReference>
<evidence type="ECO:0000256" key="8">
    <source>
        <dbReference type="SAM" id="Coils"/>
    </source>
</evidence>
<evidence type="ECO:0000313" key="10">
    <source>
        <dbReference type="Proteomes" id="UP000192223"/>
    </source>
</evidence>
<evidence type="ECO:0000259" key="9">
    <source>
        <dbReference type="Pfam" id="PF01432"/>
    </source>
</evidence>
<dbReference type="PANTHER" id="PTHR11804:SF83">
    <property type="entry name" value="LD37516P"/>
    <property type="match status" value="1"/>
</dbReference>
<comment type="similarity">
    <text evidence="1 7">Belongs to the peptidase M3 family.</text>
</comment>
<evidence type="ECO:0000256" key="7">
    <source>
        <dbReference type="RuleBase" id="RU003435"/>
    </source>
</evidence>
<evidence type="ECO:0000256" key="6">
    <source>
        <dbReference type="ARBA" id="ARBA00023049"/>
    </source>
</evidence>
<evidence type="ECO:0000256" key="4">
    <source>
        <dbReference type="ARBA" id="ARBA00022801"/>
    </source>
</evidence>
<sequence>MALLFRNRSLLAKRSLPSKILSRDTGYIVLIPEIGEDLPKKGSLLQSNGLPEFSNISVEKCMAAIGVQALEFEKGIKEIEKRLEQHPDPDVFIHIFQPLDILGAPLDVTWGLSKTLYLGNNTSMPTNNYLAIHEHAKRVRASKFNSKIIYDLSKRDLGDKKRTNEETRMVKKFVLEGKLNGLELDENRKYQLRENRKNLLEEIGKFKIKIETATKQFKHVINDFSIVRDFPEDLLKNMAVNSEKPNEGPWEIKLLSHIYPRFMEHCPDRNLRFNAWLASVTVGAIHRSKDLATSVHVEQIRFLRREQANILGYETYADVSMETKMAASTSNIKSLFRNLLQVAKLTQDDELNNLYKFAKERGFDGSQMELWDIPYWSRKQRKALTKYKDEEIREYFPLETVLNGLFRVCEKLFDIQIAFRQGISVWHKDVKYYDIFEKNSREPTSGFYLDLFANKNHEKPALHMDKNWMVAIQNRSKIASTMPLAALIFNYRPIGLNQPILLSFKDVETLFNKFGHALQHLLTRTTYADVAGVSNVEWDVVETSGHVFSYLLNNRSILRTVSGHYETGAVMPDDLADSMFESRKLTAGLDLCRDMYLSALDIELYTTKEYWLDVVKRLWPEFRSFPLDKLDSHPCSFSQIFSEDWAASYYSHLWSRVIAADIYSAFYEVRNDEEQIRTIGKRFRDTYLALGGSYSPNEVFRMFRGRDPSHKALLRLLGIKKDGQVLVK</sequence>
<name>A0A1W4WMZ0_AGRPL</name>